<keyword evidence="2" id="KW-1185">Reference proteome</keyword>
<proteinExistence type="predicted"/>
<dbReference type="EMBL" id="JBBWWR010000002">
    <property type="protein sequence ID" value="KAK8970107.1"/>
    <property type="molecule type" value="Genomic_DNA"/>
</dbReference>
<dbReference type="Proteomes" id="UP001412067">
    <property type="component" value="Unassembled WGS sequence"/>
</dbReference>
<protein>
    <submittedName>
        <fullName evidence="1">Uncharacterized protein</fullName>
    </submittedName>
</protein>
<comment type="caution">
    <text evidence="1">The sequence shown here is derived from an EMBL/GenBank/DDBJ whole genome shotgun (WGS) entry which is preliminary data.</text>
</comment>
<organism evidence="1 2">
    <name type="scientific">Platanthera guangdongensis</name>
    <dbReference type="NCBI Taxonomy" id="2320717"/>
    <lineage>
        <taxon>Eukaryota</taxon>
        <taxon>Viridiplantae</taxon>
        <taxon>Streptophyta</taxon>
        <taxon>Embryophyta</taxon>
        <taxon>Tracheophyta</taxon>
        <taxon>Spermatophyta</taxon>
        <taxon>Magnoliopsida</taxon>
        <taxon>Liliopsida</taxon>
        <taxon>Asparagales</taxon>
        <taxon>Orchidaceae</taxon>
        <taxon>Orchidoideae</taxon>
        <taxon>Orchideae</taxon>
        <taxon>Orchidinae</taxon>
        <taxon>Platanthera</taxon>
    </lineage>
</organism>
<reference evidence="1 2" key="1">
    <citation type="journal article" date="2022" name="Nat. Plants">
        <title>Genomes of leafy and leafless Platanthera orchids illuminate the evolution of mycoheterotrophy.</title>
        <authorList>
            <person name="Li M.H."/>
            <person name="Liu K.W."/>
            <person name="Li Z."/>
            <person name="Lu H.C."/>
            <person name="Ye Q.L."/>
            <person name="Zhang D."/>
            <person name="Wang J.Y."/>
            <person name="Li Y.F."/>
            <person name="Zhong Z.M."/>
            <person name="Liu X."/>
            <person name="Yu X."/>
            <person name="Liu D.K."/>
            <person name="Tu X.D."/>
            <person name="Liu B."/>
            <person name="Hao Y."/>
            <person name="Liao X.Y."/>
            <person name="Jiang Y.T."/>
            <person name="Sun W.H."/>
            <person name="Chen J."/>
            <person name="Chen Y.Q."/>
            <person name="Ai Y."/>
            <person name="Zhai J.W."/>
            <person name="Wu S.S."/>
            <person name="Zhou Z."/>
            <person name="Hsiao Y.Y."/>
            <person name="Wu W.L."/>
            <person name="Chen Y.Y."/>
            <person name="Lin Y.F."/>
            <person name="Hsu J.L."/>
            <person name="Li C.Y."/>
            <person name="Wang Z.W."/>
            <person name="Zhao X."/>
            <person name="Zhong W.Y."/>
            <person name="Ma X.K."/>
            <person name="Ma L."/>
            <person name="Huang J."/>
            <person name="Chen G.Z."/>
            <person name="Huang M.Z."/>
            <person name="Huang L."/>
            <person name="Peng D.H."/>
            <person name="Luo Y.B."/>
            <person name="Zou S.Q."/>
            <person name="Chen S.P."/>
            <person name="Lan S."/>
            <person name="Tsai W.C."/>
            <person name="Van de Peer Y."/>
            <person name="Liu Z.J."/>
        </authorList>
    </citation>
    <scope>NUCLEOTIDE SEQUENCE [LARGE SCALE GENOMIC DNA]</scope>
    <source>
        <strain evidence="1">Lor288</strain>
    </source>
</reference>
<accession>A0ABR2N0U2</accession>
<evidence type="ECO:0000313" key="2">
    <source>
        <dbReference type="Proteomes" id="UP001412067"/>
    </source>
</evidence>
<evidence type="ECO:0000313" key="1">
    <source>
        <dbReference type="EMBL" id="KAK8970107.1"/>
    </source>
</evidence>
<gene>
    <name evidence="1" type="ORF">KSP40_PGU020514</name>
</gene>
<sequence>MRDHLHIEEGLIPRMYFDLFKEHETIIVGLRVPKDGFDDDEFHARGHLKLPYDVFKSYPMLRNQYLSMPWRK</sequence>
<name>A0ABR2N0U2_9ASPA</name>